<keyword evidence="2" id="KW-0436">Ligase</keyword>
<protein>
    <submittedName>
        <fullName evidence="5">Uncharacterized protein</fullName>
    </submittedName>
</protein>
<dbReference type="Gene3D" id="3.40.50.12780">
    <property type="entry name" value="N-terminal domain of ligase-like"/>
    <property type="match status" value="1"/>
</dbReference>
<proteinExistence type="inferred from homology"/>
<feature type="domain" description="AMP-binding enzyme C-terminal" evidence="4">
    <location>
        <begin position="440"/>
        <end position="519"/>
    </location>
</feature>
<dbReference type="EMBL" id="AMYB01000004">
    <property type="protein sequence ID" value="OAD03562.1"/>
    <property type="molecule type" value="Genomic_DNA"/>
</dbReference>
<evidence type="ECO:0000259" key="3">
    <source>
        <dbReference type="Pfam" id="PF00501"/>
    </source>
</evidence>
<reference evidence="5 6" key="1">
    <citation type="submission" date="2015-06" db="EMBL/GenBank/DDBJ databases">
        <title>Expansion of signal transduction pathways in fungi by whole-genome duplication.</title>
        <authorList>
            <consortium name="DOE Joint Genome Institute"/>
            <person name="Corrochano L.M."/>
            <person name="Kuo A."/>
            <person name="Marcet-Houben M."/>
            <person name="Polaino S."/>
            <person name="Salamov A."/>
            <person name="Villalobos J.M."/>
            <person name="Alvarez M.I."/>
            <person name="Avalos J."/>
            <person name="Benito E.P."/>
            <person name="Benoit I."/>
            <person name="Burger G."/>
            <person name="Camino L.P."/>
            <person name="Canovas D."/>
            <person name="Cerda-Olmedo E."/>
            <person name="Cheng J.-F."/>
            <person name="Dominguez A."/>
            <person name="Elias M."/>
            <person name="Eslava A.P."/>
            <person name="Glaser F."/>
            <person name="Grimwood J."/>
            <person name="Gutierrez G."/>
            <person name="Heitman J."/>
            <person name="Henrissat B."/>
            <person name="Iturriaga E.A."/>
            <person name="Lang B.F."/>
            <person name="Lavin J.L."/>
            <person name="Lee S."/>
            <person name="Li W."/>
            <person name="Lindquist E."/>
            <person name="Lopez-Garcia S."/>
            <person name="Luque E.M."/>
            <person name="Marcos A.T."/>
            <person name="Martin J."/>
            <person name="Mccluskey K."/>
            <person name="Medina H.R."/>
            <person name="Miralles-Duran A."/>
            <person name="Miyazaki A."/>
            <person name="Munoz-Torres E."/>
            <person name="Oguiza J.A."/>
            <person name="Ohm R."/>
            <person name="Olmedo M."/>
            <person name="Orejas M."/>
            <person name="Ortiz-Castellanos L."/>
            <person name="Pisabarro A.G."/>
            <person name="Rodriguez-Romero J."/>
            <person name="Ruiz-Herrera J."/>
            <person name="Ruiz-Vazquez R."/>
            <person name="Sanz C."/>
            <person name="Schackwitz W."/>
            <person name="Schmutz J."/>
            <person name="Shahriari M."/>
            <person name="Shelest E."/>
            <person name="Silva-Franco F."/>
            <person name="Soanes D."/>
            <person name="Syed K."/>
            <person name="Tagua V.G."/>
            <person name="Talbot N.J."/>
            <person name="Thon M."/>
            <person name="De Vries R.P."/>
            <person name="Wiebenga A."/>
            <person name="Yadav J.S."/>
            <person name="Braun E.L."/>
            <person name="Baker S."/>
            <person name="Garre V."/>
            <person name="Horwitz B."/>
            <person name="Torres-Martinez S."/>
            <person name="Idnurm A."/>
            <person name="Herrera-Estrella A."/>
            <person name="Gabaldon T."/>
            <person name="Grigoriev I.V."/>
        </authorList>
    </citation>
    <scope>NUCLEOTIDE SEQUENCE [LARGE SCALE GENOMIC DNA]</scope>
    <source>
        <strain evidence="5 6">CBS 277.49</strain>
    </source>
</reference>
<dbReference type="OrthoDB" id="10253115at2759"/>
<dbReference type="Gene3D" id="3.30.300.30">
    <property type="match status" value="1"/>
</dbReference>
<keyword evidence="6" id="KW-1185">Reference proteome</keyword>
<dbReference type="PANTHER" id="PTHR24096:SF149">
    <property type="entry name" value="AMP-BINDING DOMAIN-CONTAINING PROTEIN-RELATED"/>
    <property type="match status" value="1"/>
</dbReference>
<dbReference type="PANTHER" id="PTHR24096">
    <property type="entry name" value="LONG-CHAIN-FATTY-ACID--COA LIGASE"/>
    <property type="match status" value="1"/>
</dbReference>
<accession>A0A162TCJ1</accession>
<dbReference type="Pfam" id="PF13193">
    <property type="entry name" value="AMP-binding_C"/>
    <property type="match status" value="1"/>
</dbReference>
<comment type="caution">
    <text evidence="5">The sequence shown here is derived from an EMBL/GenBank/DDBJ whole genome shotgun (WGS) entry which is preliminary data.</text>
</comment>
<evidence type="ECO:0000313" key="5">
    <source>
        <dbReference type="EMBL" id="OAD03562.1"/>
    </source>
</evidence>
<organism evidence="5 6">
    <name type="scientific">Mucor lusitanicus CBS 277.49</name>
    <dbReference type="NCBI Taxonomy" id="747725"/>
    <lineage>
        <taxon>Eukaryota</taxon>
        <taxon>Fungi</taxon>
        <taxon>Fungi incertae sedis</taxon>
        <taxon>Mucoromycota</taxon>
        <taxon>Mucoromycotina</taxon>
        <taxon>Mucoromycetes</taxon>
        <taxon>Mucorales</taxon>
        <taxon>Mucorineae</taxon>
        <taxon>Mucoraceae</taxon>
        <taxon>Mucor</taxon>
    </lineage>
</organism>
<name>A0A162TCJ1_MUCCL</name>
<feature type="domain" description="AMP-dependent synthetase/ligase" evidence="3">
    <location>
        <begin position="23"/>
        <end position="388"/>
    </location>
</feature>
<dbReference type="GO" id="GO:0016405">
    <property type="term" value="F:CoA-ligase activity"/>
    <property type="evidence" value="ECO:0007669"/>
    <property type="project" value="TreeGrafter"/>
</dbReference>
<sequence>MIFESSLPARKFPQITLSDLLFENNEKFRPDQPCYIDAEDRSQLITFGQVKDIAYKFAAGIQRRFPDFKKGDVVAFYAGNNLTYATAVHSPVIIGGVATTIDASTDVESAAVCLTTVEAKIIIASDDTIDNVLKAAAIAGVPSNNIFVFGDEDVQGCLSFNKTFLDHNEKVVPAVWDPQELATAPCYLCFTSGTTGKKKAVTLTHKSLTSALLLKDDWKFDKVNMLTHTDFHHVSALLITIHMNLFHGCTTYILKKYSFEKMLLAIQDCKIHVMATQPWIAAAMAKEPILDKYDLSSFQLAVVGGSCIDKAVCMAFHKRLNAAIVSAYGMTECLNLLESSVLGTLKGELGTLSAGFSAKIIDENGKLLGYNQPGELCVKGPTLTSGYYNSPEFNAQAFDEDGFLHTGDLFQISEDGQVIFIDRIKDIIKYKYHHIPPQDIENVLMLHPLVTDCAAIGVYSEEEISWTPRAFVLLSENSRDHDEIKKEIIDMVKEKLPDHRQLRGGLFIVKELPRTSTGKVERRTLRLPNIDKWLY</sequence>
<dbReference type="AlphaFoldDB" id="A0A162TCJ1"/>
<evidence type="ECO:0000256" key="1">
    <source>
        <dbReference type="ARBA" id="ARBA00006432"/>
    </source>
</evidence>
<dbReference type="InterPro" id="IPR000873">
    <property type="entry name" value="AMP-dep_synth/lig_dom"/>
</dbReference>
<dbReference type="Pfam" id="PF00501">
    <property type="entry name" value="AMP-binding"/>
    <property type="match status" value="1"/>
</dbReference>
<dbReference type="InterPro" id="IPR025110">
    <property type="entry name" value="AMP-bd_C"/>
</dbReference>
<dbReference type="InterPro" id="IPR042099">
    <property type="entry name" value="ANL_N_sf"/>
</dbReference>
<comment type="similarity">
    <text evidence="1">Belongs to the ATP-dependent AMP-binding enzyme family.</text>
</comment>
<dbReference type="STRING" id="747725.A0A162TCJ1"/>
<evidence type="ECO:0000259" key="4">
    <source>
        <dbReference type="Pfam" id="PF13193"/>
    </source>
</evidence>
<dbReference type="SUPFAM" id="SSF56801">
    <property type="entry name" value="Acetyl-CoA synthetase-like"/>
    <property type="match status" value="1"/>
</dbReference>
<dbReference type="InterPro" id="IPR045851">
    <property type="entry name" value="AMP-bd_C_sf"/>
</dbReference>
<dbReference type="VEuPathDB" id="FungiDB:MUCCIDRAFT_81544"/>
<dbReference type="Proteomes" id="UP000077051">
    <property type="component" value="Unassembled WGS sequence"/>
</dbReference>
<gene>
    <name evidence="5" type="ORF">MUCCIDRAFT_81544</name>
</gene>
<evidence type="ECO:0000256" key="2">
    <source>
        <dbReference type="ARBA" id="ARBA00022598"/>
    </source>
</evidence>
<evidence type="ECO:0000313" key="6">
    <source>
        <dbReference type="Proteomes" id="UP000077051"/>
    </source>
</evidence>